<proteinExistence type="predicted"/>
<dbReference type="KEGG" id="mtea:DK419_01755"/>
<dbReference type="PANTHER" id="PTHR24023:SF1115">
    <property type="entry name" value="FIBRILLAR COLLAGEN NC1 DOMAIN-CONTAINING PROTEIN"/>
    <property type="match status" value="1"/>
</dbReference>
<evidence type="ECO:0000256" key="1">
    <source>
        <dbReference type="SAM" id="MobiDB-lite"/>
    </source>
</evidence>
<dbReference type="RefSeq" id="WP_109957578.1">
    <property type="nucleotide sequence ID" value="NZ_CP029553.1"/>
</dbReference>
<dbReference type="GO" id="GO:0031012">
    <property type="term" value="C:extracellular matrix"/>
    <property type="evidence" value="ECO:0007669"/>
    <property type="project" value="TreeGrafter"/>
</dbReference>
<evidence type="ECO:0000313" key="3">
    <source>
        <dbReference type="EMBL" id="AWN45209.1"/>
    </source>
</evidence>
<dbReference type="EMBL" id="CP029553">
    <property type="protein sequence ID" value="AWN45209.1"/>
    <property type="molecule type" value="Genomic_DNA"/>
</dbReference>
<dbReference type="InterPro" id="IPR006311">
    <property type="entry name" value="TAT_signal"/>
</dbReference>
<feature type="region of interest" description="Disordered" evidence="1">
    <location>
        <begin position="119"/>
        <end position="210"/>
    </location>
</feature>
<dbReference type="PROSITE" id="PS51318">
    <property type="entry name" value="TAT"/>
    <property type="match status" value="1"/>
</dbReference>
<name>A0A2U8WGN3_9HYPH</name>
<protein>
    <submittedName>
        <fullName evidence="3">Collagen-like protein</fullName>
    </submittedName>
</protein>
<gene>
    <name evidence="3" type="ORF">DK419_01755</name>
</gene>
<feature type="compositionally biased region" description="Basic and acidic residues" evidence="1">
    <location>
        <begin position="159"/>
        <end position="179"/>
    </location>
</feature>
<dbReference type="InterPro" id="IPR050149">
    <property type="entry name" value="Collagen_superfamily"/>
</dbReference>
<sequence length="281" mass="27239">MRPRRAALILSALLSAGAVLAGPGLAQQPAPAGGRAAAPAQPAITVWDARIEAGDLTVSGSVGKAGVVVTLDDDIPVTSDKRGRFTLKVPYVPQNCVATLKAGEASREIAVANCGATGAPGAKGEPGLTGPQGMAGLAGPKGDAGPKGEPGPAGPRGETGPKGDAGPKGEAGPKGDAGPKGEAGPRGAAGPKGDAGPAGPQGPAGSAGSAATASAALPFRMLRTDGCAKPHCELACDEGETFVSAYCLRGGTPNFTRRESGEAVAMCPSDSSGMVGFCAKL</sequence>
<keyword evidence="4" id="KW-1185">Reference proteome</keyword>
<dbReference type="GO" id="GO:0030198">
    <property type="term" value="P:extracellular matrix organization"/>
    <property type="evidence" value="ECO:0007669"/>
    <property type="project" value="TreeGrafter"/>
</dbReference>
<dbReference type="Pfam" id="PF01391">
    <property type="entry name" value="Collagen"/>
    <property type="match status" value="1"/>
</dbReference>
<feature type="signal peptide" evidence="2">
    <location>
        <begin position="1"/>
        <end position="21"/>
    </location>
</feature>
<feature type="chain" id="PRO_5016122657" evidence="2">
    <location>
        <begin position="22"/>
        <end position="281"/>
    </location>
</feature>
<dbReference type="PANTHER" id="PTHR24023">
    <property type="entry name" value="COLLAGEN ALPHA"/>
    <property type="match status" value="1"/>
</dbReference>
<accession>A0A2U8WGN3</accession>
<reference evidence="3 4" key="1">
    <citation type="submission" date="2018-05" db="EMBL/GenBank/DDBJ databases">
        <title>Complete Genome Sequence of Methylobacterium sp. 17Sr1-28.</title>
        <authorList>
            <person name="Srinivasan S."/>
        </authorList>
    </citation>
    <scope>NUCLEOTIDE SEQUENCE [LARGE SCALE GENOMIC DNA]</scope>
    <source>
        <strain evidence="3 4">17Sr1-28</strain>
    </source>
</reference>
<evidence type="ECO:0000256" key="2">
    <source>
        <dbReference type="SAM" id="SignalP"/>
    </source>
</evidence>
<dbReference type="GO" id="GO:0005615">
    <property type="term" value="C:extracellular space"/>
    <property type="evidence" value="ECO:0007669"/>
    <property type="project" value="TreeGrafter"/>
</dbReference>
<dbReference type="InterPro" id="IPR008160">
    <property type="entry name" value="Collagen"/>
</dbReference>
<dbReference type="Proteomes" id="UP000245444">
    <property type="component" value="Chromosome"/>
</dbReference>
<dbReference type="OrthoDB" id="7960055at2"/>
<evidence type="ECO:0000313" key="4">
    <source>
        <dbReference type="Proteomes" id="UP000245444"/>
    </source>
</evidence>
<dbReference type="GO" id="GO:0030020">
    <property type="term" value="F:extracellular matrix structural constituent conferring tensile strength"/>
    <property type="evidence" value="ECO:0007669"/>
    <property type="project" value="TreeGrafter"/>
</dbReference>
<keyword evidence="3" id="KW-0176">Collagen</keyword>
<dbReference type="AlphaFoldDB" id="A0A2U8WGN3"/>
<keyword evidence="2" id="KW-0732">Signal</keyword>
<feature type="compositionally biased region" description="Low complexity" evidence="1">
    <location>
        <begin position="180"/>
        <end position="210"/>
    </location>
</feature>
<organism evidence="3 4">
    <name type="scientific">Methylobacterium terrae</name>
    <dbReference type="NCBI Taxonomy" id="2202827"/>
    <lineage>
        <taxon>Bacteria</taxon>
        <taxon>Pseudomonadati</taxon>
        <taxon>Pseudomonadota</taxon>
        <taxon>Alphaproteobacteria</taxon>
        <taxon>Hyphomicrobiales</taxon>
        <taxon>Methylobacteriaceae</taxon>
        <taxon>Methylobacterium</taxon>
    </lineage>
</organism>